<reference evidence="13" key="1">
    <citation type="submission" date="2023-03" db="EMBL/GenBank/DDBJ databases">
        <title>Edaphobacter sp.</title>
        <authorList>
            <person name="Huber K.J."/>
            <person name="Papendorf J."/>
            <person name="Pilke C."/>
            <person name="Bunk B."/>
            <person name="Sproeer C."/>
            <person name="Pester M."/>
        </authorList>
    </citation>
    <scope>NUCLEOTIDE SEQUENCE</scope>
    <source>
        <strain evidence="13">DSM 110680</strain>
    </source>
</reference>
<dbReference type="SMART" id="SM00388">
    <property type="entry name" value="HisKA"/>
    <property type="match status" value="1"/>
</dbReference>
<dbReference type="NCBIfam" id="TIGR00229">
    <property type="entry name" value="sensory_box"/>
    <property type="match status" value="3"/>
</dbReference>
<dbReference type="FunFam" id="1.10.287.130:FF:000001">
    <property type="entry name" value="Two-component sensor histidine kinase"/>
    <property type="match status" value="1"/>
</dbReference>
<name>A0AAU7DGX6_9BACT</name>
<keyword evidence="3 8" id="KW-0597">Phosphoprotein</keyword>
<dbReference type="Pfam" id="PF00989">
    <property type="entry name" value="PAS"/>
    <property type="match status" value="1"/>
</dbReference>
<dbReference type="InterPro" id="IPR004358">
    <property type="entry name" value="Sig_transdc_His_kin-like_C"/>
</dbReference>
<dbReference type="PRINTS" id="PR00344">
    <property type="entry name" value="BCTRLSENSOR"/>
</dbReference>
<evidence type="ECO:0000256" key="3">
    <source>
        <dbReference type="ARBA" id="ARBA00022553"/>
    </source>
</evidence>
<feature type="modified residue" description="4-aspartylphosphate" evidence="8">
    <location>
        <position position="976"/>
    </location>
</feature>
<dbReference type="SMART" id="SM00387">
    <property type="entry name" value="HATPase_c"/>
    <property type="match status" value="1"/>
</dbReference>
<dbReference type="SMART" id="SM00091">
    <property type="entry name" value="PAS"/>
    <property type="match status" value="3"/>
</dbReference>
<dbReference type="EMBL" id="CP121196">
    <property type="protein sequence ID" value="XBH16934.1"/>
    <property type="molecule type" value="Genomic_DNA"/>
</dbReference>
<keyword evidence="4" id="KW-0808">Transferase</keyword>
<dbReference type="Gene3D" id="3.30.450.20">
    <property type="entry name" value="PAS domain"/>
    <property type="match status" value="3"/>
</dbReference>
<protein>
    <recommendedName>
        <fullName evidence="2">histidine kinase</fullName>
        <ecNumber evidence="2">2.7.13.3</ecNumber>
    </recommendedName>
</protein>
<dbReference type="PROSITE" id="PS50113">
    <property type="entry name" value="PAC"/>
    <property type="match status" value="1"/>
</dbReference>
<dbReference type="Gene3D" id="3.40.50.2300">
    <property type="match status" value="2"/>
</dbReference>
<dbReference type="InterPro" id="IPR001610">
    <property type="entry name" value="PAC"/>
</dbReference>
<dbReference type="SUPFAM" id="SSF55785">
    <property type="entry name" value="PYP-like sensor domain (PAS domain)"/>
    <property type="match status" value="3"/>
</dbReference>
<dbReference type="FunFam" id="3.30.565.10:FF:000006">
    <property type="entry name" value="Sensor histidine kinase WalK"/>
    <property type="match status" value="1"/>
</dbReference>
<dbReference type="SUPFAM" id="SSF47384">
    <property type="entry name" value="Homodimeric domain of signal transducing histidine kinase"/>
    <property type="match status" value="1"/>
</dbReference>
<dbReference type="CDD" id="cd00075">
    <property type="entry name" value="HATPase"/>
    <property type="match status" value="1"/>
</dbReference>
<dbReference type="PANTHER" id="PTHR43547">
    <property type="entry name" value="TWO-COMPONENT HISTIDINE KINASE"/>
    <property type="match status" value="1"/>
</dbReference>
<keyword evidence="6" id="KW-0902">Two-component regulatory system</keyword>
<dbReference type="PROSITE" id="PS50112">
    <property type="entry name" value="PAS"/>
    <property type="match status" value="3"/>
</dbReference>
<dbReference type="SMART" id="SM00448">
    <property type="entry name" value="REC"/>
    <property type="match status" value="2"/>
</dbReference>
<dbReference type="SMART" id="SM00065">
    <property type="entry name" value="GAF"/>
    <property type="match status" value="1"/>
</dbReference>
<dbReference type="InterPro" id="IPR003594">
    <property type="entry name" value="HATPase_dom"/>
</dbReference>
<feature type="domain" description="PAS" evidence="11">
    <location>
        <begin position="268"/>
        <end position="339"/>
    </location>
</feature>
<feature type="modified residue" description="4-aspartylphosphate" evidence="8">
    <location>
        <position position="1097"/>
    </location>
</feature>
<dbReference type="CDD" id="cd00156">
    <property type="entry name" value="REC"/>
    <property type="match status" value="1"/>
</dbReference>
<feature type="domain" description="PAC" evidence="12">
    <location>
        <begin position="215"/>
        <end position="267"/>
    </location>
</feature>
<dbReference type="InterPro" id="IPR003018">
    <property type="entry name" value="GAF"/>
</dbReference>
<dbReference type="InterPro" id="IPR035965">
    <property type="entry name" value="PAS-like_dom_sf"/>
</dbReference>
<dbReference type="InterPro" id="IPR001789">
    <property type="entry name" value="Sig_transdc_resp-reg_receiver"/>
</dbReference>
<accession>A0AAU7DGX6</accession>
<dbReference type="RefSeq" id="WP_348262164.1">
    <property type="nucleotide sequence ID" value="NZ_CP121196.1"/>
</dbReference>
<dbReference type="Gene3D" id="3.30.450.40">
    <property type="match status" value="1"/>
</dbReference>
<comment type="catalytic activity">
    <reaction evidence="1">
        <text>ATP + protein L-histidine = ADP + protein N-phospho-L-histidine.</text>
        <dbReference type="EC" id="2.7.13.3"/>
    </reaction>
</comment>
<evidence type="ECO:0000256" key="5">
    <source>
        <dbReference type="ARBA" id="ARBA00022777"/>
    </source>
</evidence>
<dbReference type="InterPro" id="IPR000014">
    <property type="entry name" value="PAS"/>
</dbReference>
<feature type="domain" description="PAS" evidence="11">
    <location>
        <begin position="569"/>
        <end position="614"/>
    </location>
</feature>
<evidence type="ECO:0000256" key="6">
    <source>
        <dbReference type="ARBA" id="ARBA00023012"/>
    </source>
</evidence>
<dbReference type="InterPro" id="IPR005467">
    <property type="entry name" value="His_kinase_dom"/>
</dbReference>
<dbReference type="InterPro" id="IPR036890">
    <property type="entry name" value="HATPase_C_sf"/>
</dbReference>
<dbReference type="Pfam" id="PF00072">
    <property type="entry name" value="Response_reg"/>
    <property type="match status" value="2"/>
</dbReference>
<evidence type="ECO:0000256" key="4">
    <source>
        <dbReference type="ARBA" id="ARBA00022679"/>
    </source>
</evidence>
<dbReference type="InterPro" id="IPR000700">
    <property type="entry name" value="PAS-assoc_C"/>
</dbReference>
<evidence type="ECO:0000256" key="2">
    <source>
        <dbReference type="ARBA" id="ARBA00012438"/>
    </source>
</evidence>
<feature type="domain" description="Response regulatory" evidence="10">
    <location>
        <begin position="928"/>
        <end position="1041"/>
    </location>
</feature>
<dbReference type="PROSITE" id="PS50110">
    <property type="entry name" value="RESPONSE_REGULATORY"/>
    <property type="match status" value="2"/>
</dbReference>
<dbReference type="AlphaFoldDB" id="A0AAU7DGX6"/>
<dbReference type="InterPro" id="IPR011006">
    <property type="entry name" value="CheY-like_superfamily"/>
</dbReference>
<dbReference type="InterPro" id="IPR013656">
    <property type="entry name" value="PAS_4"/>
</dbReference>
<dbReference type="SUPFAM" id="SSF55874">
    <property type="entry name" value="ATPase domain of HSP90 chaperone/DNA topoisomerase II/histidine kinase"/>
    <property type="match status" value="1"/>
</dbReference>
<dbReference type="SUPFAM" id="SSF52172">
    <property type="entry name" value="CheY-like"/>
    <property type="match status" value="2"/>
</dbReference>
<dbReference type="PANTHER" id="PTHR43547:SF2">
    <property type="entry name" value="HYBRID SIGNAL TRANSDUCTION HISTIDINE KINASE C"/>
    <property type="match status" value="1"/>
</dbReference>
<feature type="domain" description="PAS" evidence="11">
    <location>
        <begin position="117"/>
        <end position="194"/>
    </location>
</feature>
<evidence type="ECO:0000256" key="7">
    <source>
        <dbReference type="ARBA" id="ARBA00023136"/>
    </source>
</evidence>
<evidence type="ECO:0000313" key="13">
    <source>
        <dbReference type="EMBL" id="XBH16934.1"/>
    </source>
</evidence>
<dbReference type="PROSITE" id="PS50109">
    <property type="entry name" value="HIS_KIN"/>
    <property type="match status" value="1"/>
</dbReference>
<dbReference type="SUPFAM" id="SSF55781">
    <property type="entry name" value="GAF domain-like"/>
    <property type="match status" value="1"/>
</dbReference>
<dbReference type="CDD" id="cd00130">
    <property type="entry name" value="PAS"/>
    <property type="match status" value="3"/>
</dbReference>
<evidence type="ECO:0000259" key="9">
    <source>
        <dbReference type="PROSITE" id="PS50109"/>
    </source>
</evidence>
<dbReference type="Gene3D" id="3.30.565.10">
    <property type="entry name" value="Histidine kinase-like ATPase, C-terminal domain"/>
    <property type="match status" value="1"/>
</dbReference>
<dbReference type="Gene3D" id="1.10.287.130">
    <property type="match status" value="1"/>
</dbReference>
<keyword evidence="5" id="KW-0418">Kinase</keyword>
<organism evidence="13">
    <name type="scientific">Telmatobacter sp. DSM 110680</name>
    <dbReference type="NCBI Taxonomy" id="3036704"/>
    <lineage>
        <taxon>Bacteria</taxon>
        <taxon>Pseudomonadati</taxon>
        <taxon>Acidobacteriota</taxon>
        <taxon>Terriglobia</taxon>
        <taxon>Terriglobales</taxon>
        <taxon>Acidobacteriaceae</taxon>
        <taxon>Telmatobacter</taxon>
    </lineage>
</organism>
<dbReference type="Pfam" id="PF00512">
    <property type="entry name" value="HisKA"/>
    <property type="match status" value="1"/>
</dbReference>
<evidence type="ECO:0000259" key="10">
    <source>
        <dbReference type="PROSITE" id="PS50110"/>
    </source>
</evidence>
<evidence type="ECO:0000256" key="1">
    <source>
        <dbReference type="ARBA" id="ARBA00000085"/>
    </source>
</evidence>
<keyword evidence="7" id="KW-0472">Membrane</keyword>
<proteinExistence type="predicted"/>
<evidence type="ECO:0000256" key="8">
    <source>
        <dbReference type="PROSITE-ProRule" id="PRU00169"/>
    </source>
</evidence>
<dbReference type="InterPro" id="IPR029016">
    <property type="entry name" value="GAF-like_dom_sf"/>
</dbReference>
<sequence length="1184" mass="128851">MCDQDYVARRRCSTNAGTGWSWKRADVLVEVQEPGNLMDLRNARQSIQEGENPSPPIWSSLSVLAVAMAAGGILARLEAGPKFDWLLLMTAMGLTAAVLMRVLADNAAENEAAARYAGDPLKDILDSAGTMVISIGLDGKLTYMNPTAERLLGYHAAELVNLETTDKLLAPGEEDRLVSETRRLYGISKPVEGGQEGSLVTYAEVVTSLAPSQVPSFETHLRRKDGSLFPVRLHISTLRNRDGLPTGLVAVALDQSVNASPGEGLRIPRDRYRDLFENSSEMIATLDLKGKFLYANPAWRQTFRLDRNASLERDSFAEIFGPGCRDEVAGLLKKALDGITVDRAPLRTETGDGRVLELEMSLHQRRRAGKPLAVQCLLHDVTQQKQREHRLALQLVVSQIVGENISAEIATKRVLEALCISQGWDVAVKWDVNVEENRLEFNTAWGVPGKGAEGLIQESMGTTLAPGGSLPGRAWKEGRLVWASDLSVLTTSPRVQAAIRTRMVSGWAAPVQVGNHVLAVLEFYCHARIREDRETTAAMETVAGSLAQMLARTRERERAEELSRQQEILLGSVADGICGVDRNGLVRFANPAAARLLGARPQNLIGKPVHQLVHGSAPADKKCAEDCPLRRASGQRKAVTGEGTIFRSNGTGFPAEFFLNPILDQGRFSGSVLSFRDISQRYALDRMKDEFVSTVSHELRTPLTSIRGALGLLSSGMLGVINEKAANLLRIALSNSERLVRLINDILDLERTQSGREPLTFRPIQLGEIVRQAIDGVQPMADEAGVLLIHDKTQVEVTADPDRLLQVVTNLLSNAIKFSPANSAISVMLRSGASGVTLSVIDQGRGIPADKLEAIFGRFQQVDASDSRQKGGSGLGLAICRAIVLQHSGRIWAERNPVRGSTFRVFLPYQPVAAKTEEGSSSPAPLGAVLVADTNGATRPLIADQLARFGYRVVEATTVDQAVAVAHDGVSAIILDTTMDGINGWEILPLLRREDPEAHTPVVLLGVANPQNPSEPGKKVDRLFPRPSDDALLSELVKVLCVPGEEARVLVVEHDPDLAQVIGEIFRREGIVVRVTHTRQAALDDCLTFQPHMIVLDIGMPNGDGFNVVDWLRQHEDLNRAPLVAYSAHGLTQAERMQLVLGLSHFLAKASVEPEQLETLVLTMLRTTQEVEEFVPEVSAGQGS</sequence>
<dbReference type="SMART" id="SM00086">
    <property type="entry name" value="PAC"/>
    <property type="match status" value="3"/>
</dbReference>
<dbReference type="Pfam" id="PF08448">
    <property type="entry name" value="PAS_4"/>
    <property type="match status" value="1"/>
</dbReference>
<dbReference type="InterPro" id="IPR036097">
    <property type="entry name" value="HisK_dim/P_sf"/>
</dbReference>
<dbReference type="EC" id="2.7.13.3" evidence="2"/>
<dbReference type="GO" id="GO:0000155">
    <property type="term" value="F:phosphorelay sensor kinase activity"/>
    <property type="evidence" value="ECO:0007669"/>
    <property type="project" value="InterPro"/>
</dbReference>
<dbReference type="InterPro" id="IPR003661">
    <property type="entry name" value="HisK_dim/P_dom"/>
</dbReference>
<dbReference type="Pfam" id="PF02518">
    <property type="entry name" value="HATPase_c"/>
    <property type="match status" value="1"/>
</dbReference>
<feature type="domain" description="Histidine kinase" evidence="9">
    <location>
        <begin position="694"/>
        <end position="911"/>
    </location>
</feature>
<dbReference type="InterPro" id="IPR013767">
    <property type="entry name" value="PAS_fold"/>
</dbReference>
<evidence type="ECO:0000259" key="11">
    <source>
        <dbReference type="PROSITE" id="PS50112"/>
    </source>
</evidence>
<dbReference type="Pfam" id="PF13426">
    <property type="entry name" value="PAS_9"/>
    <property type="match status" value="1"/>
</dbReference>
<dbReference type="GO" id="GO:0006355">
    <property type="term" value="P:regulation of DNA-templated transcription"/>
    <property type="evidence" value="ECO:0007669"/>
    <property type="project" value="InterPro"/>
</dbReference>
<feature type="domain" description="Response regulatory" evidence="10">
    <location>
        <begin position="1048"/>
        <end position="1164"/>
    </location>
</feature>
<evidence type="ECO:0000259" key="12">
    <source>
        <dbReference type="PROSITE" id="PS50113"/>
    </source>
</evidence>
<dbReference type="CDD" id="cd00082">
    <property type="entry name" value="HisKA"/>
    <property type="match status" value="1"/>
</dbReference>
<gene>
    <name evidence="13" type="ORF">P8935_20460</name>
</gene>